<keyword evidence="5" id="KW-0547">Nucleotide-binding</keyword>
<proteinExistence type="inferred from homology"/>
<dbReference type="GO" id="GO:0043190">
    <property type="term" value="C:ATP-binding cassette (ABC) transporter complex"/>
    <property type="evidence" value="ECO:0007669"/>
    <property type="project" value="TreeGrafter"/>
</dbReference>
<accession>A0A8B4QB55</accession>
<evidence type="ECO:0000256" key="3">
    <source>
        <dbReference type="ARBA" id="ARBA00022448"/>
    </source>
</evidence>
<dbReference type="InterPro" id="IPR017871">
    <property type="entry name" value="ABC_transporter-like_CS"/>
</dbReference>
<evidence type="ECO:0000256" key="6">
    <source>
        <dbReference type="ARBA" id="ARBA00022840"/>
    </source>
</evidence>
<organism evidence="10 12">
    <name type="scientific">Kurthia zopfii</name>
    <dbReference type="NCBI Taxonomy" id="1650"/>
    <lineage>
        <taxon>Bacteria</taxon>
        <taxon>Bacillati</taxon>
        <taxon>Bacillota</taxon>
        <taxon>Bacilli</taxon>
        <taxon>Bacillales</taxon>
        <taxon>Caryophanaceae</taxon>
        <taxon>Kurthia</taxon>
    </lineage>
</organism>
<dbReference type="Proteomes" id="UP000294641">
    <property type="component" value="Unassembled WGS sequence"/>
</dbReference>
<evidence type="ECO:0000256" key="2">
    <source>
        <dbReference type="ARBA" id="ARBA00005417"/>
    </source>
</evidence>
<gene>
    <name evidence="10" type="primary">ykoD_2</name>
    <name evidence="11" type="ORF">DFR61_1296</name>
    <name evidence="10" type="ORF">NCTC10597_01644</name>
</gene>
<evidence type="ECO:0000259" key="9">
    <source>
        <dbReference type="PROSITE" id="PS50893"/>
    </source>
</evidence>
<dbReference type="AlphaFoldDB" id="A0A8B4QB55"/>
<keyword evidence="4" id="KW-1003">Cell membrane</keyword>
<reference evidence="10 12" key="1">
    <citation type="submission" date="2018-06" db="EMBL/GenBank/DDBJ databases">
        <authorList>
            <consortium name="Pathogen Informatics"/>
            <person name="Doyle S."/>
        </authorList>
    </citation>
    <scope>NUCLEOTIDE SEQUENCE [LARGE SCALE GENOMIC DNA]</scope>
    <source>
        <strain evidence="10 12">NCTC10597</strain>
    </source>
</reference>
<dbReference type="RefSeq" id="WP_166636124.1">
    <property type="nucleotide sequence ID" value="NZ_BJUE01000025.1"/>
</dbReference>
<dbReference type="EMBL" id="SNZG01000029">
    <property type="protein sequence ID" value="TDR35734.1"/>
    <property type="molecule type" value="Genomic_DNA"/>
</dbReference>
<keyword evidence="10" id="KW-0378">Hydrolase</keyword>
<dbReference type="GO" id="GO:0016887">
    <property type="term" value="F:ATP hydrolysis activity"/>
    <property type="evidence" value="ECO:0007669"/>
    <property type="project" value="InterPro"/>
</dbReference>
<keyword evidence="6 10" id="KW-0067">ATP-binding</keyword>
<evidence type="ECO:0000256" key="8">
    <source>
        <dbReference type="ARBA" id="ARBA00023136"/>
    </source>
</evidence>
<protein>
    <submittedName>
        <fullName evidence="11">Energy-coupling factor transport system ATP-binding protein</fullName>
    </submittedName>
    <submittedName>
        <fullName evidence="10">HMP/thiamine import ATP-binding protein YkoD</fullName>
        <ecNumber evidence="10">3.6.3.-</ecNumber>
    </submittedName>
</protein>
<evidence type="ECO:0000313" key="13">
    <source>
        <dbReference type="Proteomes" id="UP000294641"/>
    </source>
</evidence>
<keyword evidence="8" id="KW-0472">Membrane</keyword>
<keyword evidence="7" id="KW-1278">Translocase</keyword>
<evidence type="ECO:0000256" key="4">
    <source>
        <dbReference type="ARBA" id="ARBA00022475"/>
    </source>
</evidence>
<reference evidence="11 13" key="2">
    <citation type="submission" date="2019-03" db="EMBL/GenBank/DDBJ databases">
        <title>Genomic Encyclopedia of Type Strains, Phase IV (KMG-IV): sequencing the most valuable type-strain genomes for metagenomic binning, comparative biology and taxonomic classification.</title>
        <authorList>
            <person name="Goeker M."/>
        </authorList>
    </citation>
    <scope>NUCLEOTIDE SEQUENCE [LARGE SCALE GENOMIC DNA]</scope>
    <source>
        <strain evidence="11 13">DSM 20580</strain>
    </source>
</reference>
<dbReference type="InterPro" id="IPR003593">
    <property type="entry name" value="AAA+_ATPase"/>
</dbReference>
<dbReference type="GO" id="GO:0005524">
    <property type="term" value="F:ATP binding"/>
    <property type="evidence" value="ECO:0007669"/>
    <property type="project" value="UniProtKB-KW"/>
</dbReference>
<dbReference type="EMBL" id="UGNP01000001">
    <property type="protein sequence ID" value="STX09937.1"/>
    <property type="molecule type" value="Genomic_DNA"/>
</dbReference>
<dbReference type="PROSITE" id="PS00211">
    <property type="entry name" value="ABC_TRANSPORTER_1"/>
    <property type="match status" value="2"/>
</dbReference>
<dbReference type="GO" id="GO:0042626">
    <property type="term" value="F:ATPase-coupled transmembrane transporter activity"/>
    <property type="evidence" value="ECO:0007669"/>
    <property type="project" value="TreeGrafter"/>
</dbReference>
<feature type="domain" description="ABC transporter" evidence="9">
    <location>
        <begin position="292"/>
        <end position="523"/>
    </location>
</feature>
<evidence type="ECO:0000313" key="11">
    <source>
        <dbReference type="EMBL" id="TDR35734.1"/>
    </source>
</evidence>
<dbReference type="InterPro" id="IPR027417">
    <property type="entry name" value="P-loop_NTPase"/>
</dbReference>
<keyword evidence="13" id="KW-1185">Reference proteome</keyword>
<evidence type="ECO:0000256" key="1">
    <source>
        <dbReference type="ARBA" id="ARBA00004202"/>
    </source>
</evidence>
<comment type="subcellular location">
    <subcellularLocation>
        <location evidence="1">Cell membrane</location>
        <topology evidence="1">Peripheral membrane protein</topology>
    </subcellularLocation>
</comment>
<evidence type="ECO:0000256" key="5">
    <source>
        <dbReference type="ARBA" id="ARBA00022741"/>
    </source>
</evidence>
<dbReference type="PROSITE" id="PS50893">
    <property type="entry name" value="ABC_TRANSPORTER_2"/>
    <property type="match status" value="2"/>
</dbReference>
<dbReference type="Proteomes" id="UP000254330">
    <property type="component" value="Unassembled WGS sequence"/>
</dbReference>
<name>A0A8B4QB55_9BACL</name>
<evidence type="ECO:0000313" key="12">
    <source>
        <dbReference type="Proteomes" id="UP000254330"/>
    </source>
</evidence>
<dbReference type="InterPro" id="IPR015856">
    <property type="entry name" value="ABC_transpr_CbiO/EcfA_su"/>
</dbReference>
<dbReference type="InterPro" id="IPR050095">
    <property type="entry name" value="ECF_ABC_transporter_ATP-bd"/>
</dbReference>
<comment type="caution">
    <text evidence="10">The sequence shown here is derived from an EMBL/GenBank/DDBJ whole genome shotgun (WGS) entry which is preliminary data.</text>
</comment>
<evidence type="ECO:0000313" key="10">
    <source>
        <dbReference type="EMBL" id="STX09937.1"/>
    </source>
</evidence>
<dbReference type="PANTHER" id="PTHR43553">
    <property type="entry name" value="HEAVY METAL TRANSPORTER"/>
    <property type="match status" value="1"/>
</dbReference>
<feature type="domain" description="ABC transporter" evidence="9">
    <location>
        <begin position="4"/>
        <end position="241"/>
    </location>
</feature>
<dbReference type="Gene3D" id="3.40.50.300">
    <property type="entry name" value="P-loop containing nucleotide triphosphate hydrolases"/>
    <property type="match status" value="2"/>
</dbReference>
<dbReference type="SUPFAM" id="SSF52540">
    <property type="entry name" value="P-loop containing nucleoside triphosphate hydrolases"/>
    <property type="match status" value="2"/>
</dbReference>
<sequence>MALLQIENLTFSHYDSKPIIQNLNLTISEGDFHVIFGPSGSGKSTLLNNLIRAEKAVGHLQGEVRLRNKPIAQYSIRQQVSEIGFVRQNPHKQIIFEDVLQELAFGLENIGVSQDEMKIRIGEIVQFFGMQNWLHEKTDHLSGGQKQLLNLASTLVMNPTIIVLDEPTAQLDPIAAKEFIQLLQRINEELGKTIIIVEHRLESLFPIATHMTLIEVGMQVCSGTVEEIIHFLQKNDHHFRKCLPPSLQLATDLGWDEFPLTIKDGIKVLRSKNIGKLAYESKTMNRTSPVRLEVKNIHFRYSKNAIDLLEDVSFELHKGEIISIFGNNGSGKSTLLKAISGQRNFYKGSILIDGVKQKKLSARHLNREGIASLPQDPSTLFIEDTIEKDFLKYCDACAISKDNVERVISLLQIEAIRKQHPDDLSGGELQKAALAKLLLNNPQILLLDEPTKGLDLFAKEQYRQLLIQLKNNGMSILIVTHDLEFAARTSDGCTLFFDHKLVAIKSPQQFFKQNNFYTPTVNQLAKPFFDDVVIYEDLLSRIQDEMGVQLNDNSK</sequence>
<dbReference type="SMART" id="SM00382">
    <property type="entry name" value="AAA"/>
    <property type="match status" value="2"/>
</dbReference>
<dbReference type="InterPro" id="IPR003439">
    <property type="entry name" value="ABC_transporter-like_ATP-bd"/>
</dbReference>
<dbReference type="CDD" id="cd03225">
    <property type="entry name" value="ABC_cobalt_CbiO_domain1"/>
    <property type="match status" value="2"/>
</dbReference>
<keyword evidence="3" id="KW-0813">Transport</keyword>
<dbReference type="Pfam" id="PF00005">
    <property type="entry name" value="ABC_tran"/>
    <property type="match status" value="2"/>
</dbReference>
<dbReference type="EC" id="3.6.3.-" evidence="10"/>
<comment type="similarity">
    <text evidence="2">Belongs to the ABC transporter superfamily.</text>
</comment>
<evidence type="ECO:0000256" key="7">
    <source>
        <dbReference type="ARBA" id="ARBA00022967"/>
    </source>
</evidence>